<evidence type="ECO:0000313" key="3">
    <source>
        <dbReference type="Proteomes" id="UP000316759"/>
    </source>
</evidence>
<gene>
    <name evidence="2" type="ORF">FGIG_05630</name>
</gene>
<keyword evidence="3" id="KW-1185">Reference proteome</keyword>
<keyword evidence="1" id="KW-0812">Transmembrane</keyword>
<dbReference type="Proteomes" id="UP000316759">
    <property type="component" value="Unassembled WGS sequence"/>
</dbReference>
<reference evidence="2 3" key="1">
    <citation type="submission" date="2019-04" db="EMBL/GenBank/DDBJ databases">
        <title>Annotation for the trematode Fasciola gigantica.</title>
        <authorList>
            <person name="Choi Y.-J."/>
        </authorList>
    </citation>
    <scope>NUCLEOTIDE SEQUENCE [LARGE SCALE GENOMIC DNA]</scope>
    <source>
        <strain evidence="2">Uganda_cow_1</strain>
    </source>
</reference>
<keyword evidence="1" id="KW-0472">Membrane</keyword>
<sequence length="125" mass="14160">MGTSPKPSSALLYVLLAGYPVLFLIGVIGNTLSFLVLHPFGTKISGHVYLSCLAVFDTFSLFFYVLSFWTIMVLRPFLIGRGNYASVRLIDHYLMTEGRCEVSPCILSVALFVRITFKWFRQCMF</sequence>
<feature type="transmembrane region" description="Helical" evidence="1">
    <location>
        <begin position="12"/>
        <end position="36"/>
    </location>
</feature>
<dbReference type="AlphaFoldDB" id="A0A504YE81"/>
<dbReference type="Gene3D" id="1.20.1070.10">
    <property type="entry name" value="Rhodopsin 7-helix transmembrane proteins"/>
    <property type="match status" value="1"/>
</dbReference>
<dbReference type="STRING" id="46835.A0A504YE81"/>
<proteinExistence type="predicted"/>
<evidence type="ECO:0000256" key="1">
    <source>
        <dbReference type="SAM" id="Phobius"/>
    </source>
</evidence>
<keyword evidence="1" id="KW-1133">Transmembrane helix</keyword>
<evidence type="ECO:0000313" key="2">
    <source>
        <dbReference type="EMBL" id="TPP56017.1"/>
    </source>
</evidence>
<accession>A0A504YE81</accession>
<protein>
    <submittedName>
        <fullName evidence="2">Uncharacterized protein</fullName>
    </submittedName>
</protein>
<feature type="transmembrane region" description="Helical" evidence="1">
    <location>
        <begin position="48"/>
        <end position="74"/>
    </location>
</feature>
<comment type="caution">
    <text evidence="2">The sequence shown here is derived from an EMBL/GenBank/DDBJ whole genome shotgun (WGS) entry which is preliminary data.</text>
</comment>
<dbReference type="EMBL" id="SUNJ01015105">
    <property type="protein sequence ID" value="TPP56017.1"/>
    <property type="molecule type" value="Genomic_DNA"/>
</dbReference>
<organism evidence="2 3">
    <name type="scientific">Fasciola gigantica</name>
    <name type="common">Giant liver fluke</name>
    <dbReference type="NCBI Taxonomy" id="46835"/>
    <lineage>
        <taxon>Eukaryota</taxon>
        <taxon>Metazoa</taxon>
        <taxon>Spiralia</taxon>
        <taxon>Lophotrochozoa</taxon>
        <taxon>Platyhelminthes</taxon>
        <taxon>Trematoda</taxon>
        <taxon>Digenea</taxon>
        <taxon>Plagiorchiida</taxon>
        <taxon>Echinostomata</taxon>
        <taxon>Echinostomatoidea</taxon>
        <taxon>Fasciolidae</taxon>
        <taxon>Fasciola</taxon>
    </lineage>
</organism>
<name>A0A504YE81_FASGI</name>
<dbReference type="OrthoDB" id="6236815at2759"/>